<organism evidence="3 4">
    <name type="scientific">Ancylomarina longa</name>
    <dbReference type="NCBI Taxonomy" id="2487017"/>
    <lineage>
        <taxon>Bacteria</taxon>
        <taxon>Pseudomonadati</taxon>
        <taxon>Bacteroidota</taxon>
        <taxon>Bacteroidia</taxon>
        <taxon>Marinilabiliales</taxon>
        <taxon>Marinifilaceae</taxon>
        <taxon>Ancylomarina</taxon>
    </lineage>
</organism>
<dbReference type="InterPro" id="IPR032698">
    <property type="entry name" value="SirB1_N"/>
</dbReference>
<name>A0A434AZR1_9BACT</name>
<dbReference type="Pfam" id="PF13369">
    <property type="entry name" value="Transglut_core2"/>
    <property type="match status" value="1"/>
</dbReference>
<reference evidence="3 4" key="1">
    <citation type="submission" date="2018-11" db="EMBL/GenBank/DDBJ databases">
        <title>Parancylomarina longa gen. nov., sp. nov., isolated from sediments of southern Okinawa.</title>
        <authorList>
            <person name="Fu T."/>
        </authorList>
    </citation>
    <scope>NUCLEOTIDE SEQUENCE [LARGE SCALE GENOMIC DNA]</scope>
    <source>
        <strain evidence="3 4">T3-2 S1-C</strain>
    </source>
</reference>
<dbReference type="AlphaFoldDB" id="A0A434AZR1"/>
<comment type="caution">
    <text evidence="3">The sequence shown here is derived from an EMBL/GenBank/DDBJ whole genome shotgun (WGS) entry which is preliminary data.</text>
</comment>
<protein>
    <recommendedName>
        <fullName evidence="2">Protein SirB1 N-terminal domain-containing protein</fullName>
    </recommendedName>
</protein>
<keyword evidence="4" id="KW-1185">Reference proteome</keyword>
<evidence type="ECO:0000313" key="4">
    <source>
        <dbReference type="Proteomes" id="UP000282985"/>
    </source>
</evidence>
<evidence type="ECO:0000313" key="3">
    <source>
        <dbReference type="EMBL" id="RUT80024.1"/>
    </source>
</evidence>
<dbReference type="EMBL" id="RJJX01000001">
    <property type="protein sequence ID" value="RUT80024.1"/>
    <property type="molecule type" value="Genomic_DNA"/>
</dbReference>
<sequence length="284" mass="32873">MNKNKLNALLSLVDDPNLEILQEVEKELIEFPISIIPQLEDAWLESKNSLFQERIELIINKIQFTHVKKEIIAWGKTNAPKLIDGAILVNKSYNPNLLIDPILKVIQKIKQDVRLEINDQLTALEKVKVLNHFFYNIHNYQPLSPTKPTNWDGDISTVLAQKQGNYIILAIIYAGIAQELDIPIYGIHLPDSVLLCYIDKKNNEDNNSPDILFYINPIDKGNIFGRKELESIMLNKNIENRPRYFEPTSNPSLIKRLVKHEISVYKKLKLNSYLPNFKELYKSI</sequence>
<feature type="domain" description="Protein SirB1 N-terminal" evidence="2">
    <location>
        <begin position="103"/>
        <end position="258"/>
    </location>
</feature>
<accession>A0A434AZR1</accession>
<evidence type="ECO:0000259" key="2">
    <source>
        <dbReference type="Pfam" id="PF13369"/>
    </source>
</evidence>
<dbReference type="RefSeq" id="WP_127342165.1">
    <property type="nucleotide sequence ID" value="NZ_RJJX01000001.1"/>
</dbReference>
<comment type="similarity">
    <text evidence="1">Belongs to the UPF0162 family.</text>
</comment>
<evidence type="ECO:0000256" key="1">
    <source>
        <dbReference type="ARBA" id="ARBA00007100"/>
    </source>
</evidence>
<dbReference type="Proteomes" id="UP000282985">
    <property type="component" value="Unassembled WGS sequence"/>
</dbReference>
<proteinExistence type="inferred from homology"/>
<dbReference type="OrthoDB" id="188084at2"/>
<gene>
    <name evidence="3" type="ORF">DLK05_01320</name>
</gene>